<evidence type="ECO:0000313" key="3">
    <source>
        <dbReference type="Proteomes" id="UP000236594"/>
    </source>
</evidence>
<dbReference type="AlphaFoldDB" id="A0A316XBM1"/>
<name>A0A316XBM1_9FLAO</name>
<comment type="caution">
    <text evidence="2">The sequence shown here is derived from an EMBL/GenBank/DDBJ whole genome shotgun (WGS) entry which is preliminary data.</text>
</comment>
<dbReference type="Proteomes" id="UP000236594">
    <property type="component" value="Unassembled WGS sequence"/>
</dbReference>
<protein>
    <recommendedName>
        <fullName evidence="4">Outer membrane protein beta-barrel domain-containing protein</fullName>
    </recommendedName>
</protein>
<dbReference type="EMBL" id="PPED02000002">
    <property type="protein sequence ID" value="PWN70569.1"/>
    <property type="molecule type" value="Genomic_DNA"/>
</dbReference>
<dbReference type="RefSeq" id="WP_109712198.1">
    <property type="nucleotide sequence ID" value="NZ_PPED02000002.1"/>
</dbReference>
<gene>
    <name evidence="2" type="ORF">C1631_011445</name>
</gene>
<proteinExistence type="predicted"/>
<feature type="chain" id="PRO_5016466367" description="Outer membrane protein beta-barrel domain-containing protein" evidence="1">
    <location>
        <begin position="21"/>
        <end position="223"/>
    </location>
</feature>
<keyword evidence="1" id="KW-0732">Signal</keyword>
<accession>A0A316XBM1</accession>
<evidence type="ECO:0000256" key="1">
    <source>
        <dbReference type="SAM" id="SignalP"/>
    </source>
</evidence>
<evidence type="ECO:0000313" key="2">
    <source>
        <dbReference type="EMBL" id="PWN70569.1"/>
    </source>
</evidence>
<evidence type="ECO:0008006" key="4">
    <source>
        <dbReference type="Google" id="ProtNLM"/>
    </source>
</evidence>
<dbReference type="OrthoDB" id="944734at2"/>
<reference evidence="2 3" key="1">
    <citation type="submission" date="2018-04" db="EMBL/GenBank/DDBJ databases">
        <title>Draft Genome Sequence of Phosphate-Solubilizing Chryseobacterium sp. ISE14 that is a Biocontrol and Plant Growth-Promoting Rhizobacterium Isolated from Cucumber.</title>
        <authorList>
            <person name="Jeong J.-J."/>
            <person name="Sang M.K."/>
            <person name="Choi I.-G."/>
            <person name="Kim K.D."/>
        </authorList>
    </citation>
    <scope>NUCLEOTIDE SEQUENCE [LARGE SCALE GENOMIC DNA]</scope>
    <source>
        <strain evidence="2 3">ISE14</strain>
    </source>
</reference>
<feature type="signal peptide" evidence="1">
    <location>
        <begin position="1"/>
        <end position="20"/>
    </location>
</feature>
<keyword evidence="3" id="KW-1185">Reference proteome</keyword>
<sequence length="223" mass="25466">MRKYYIVSVFIVILTTSSLASQTVNWSTLNNKEKHRVNANIGTEYGVVFGLGYGYTINNRLFPIIIGSELSVPSGNTLLDDFKIKAGANVRWLTVHDIQFSTRVQGIFRRFENENVTIANFGLDMAGVIGYYRPRWFAGIEVGFDKAIVSHFQHSEHYKEIYPEVKNGWYEPATGGNFYYGLQGGYSFPHQDVYLKLGNIVSQDFTTKPQLPFLVQVGYNYKW</sequence>
<organism evidence="2 3">
    <name type="scientific">Chryseobacterium phosphatilyticum</name>
    <dbReference type="NCBI Taxonomy" id="475075"/>
    <lineage>
        <taxon>Bacteria</taxon>
        <taxon>Pseudomonadati</taxon>
        <taxon>Bacteroidota</taxon>
        <taxon>Flavobacteriia</taxon>
        <taxon>Flavobacteriales</taxon>
        <taxon>Weeksellaceae</taxon>
        <taxon>Chryseobacterium group</taxon>
        <taxon>Chryseobacterium</taxon>
    </lineage>
</organism>